<reference evidence="1" key="1">
    <citation type="submission" date="2016-10" db="EMBL/GenBank/DDBJ databases">
        <authorList>
            <person name="de Groot N.N."/>
        </authorList>
    </citation>
    <scope>NUCLEOTIDE SEQUENCE</scope>
</reference>
<sequence length="156" mass="17293">MIALVAVIVFSSATVINARTPIETQAYQVDNLNKLKYQLEKIRLEAQVAQVTKECKLNNGCSSGSTIVPIIKTIASGKKTENEKKLNDSNNIKGLFILAIVNKTVFFENYNNSFKEGDTLIPGIKIQQITNSSVTLISTNSDIQIQKTINIDWIMD</sequence>
<evidence type="ECO:0000313" key="1">
    <source>
        <dbReference type="EMBL" id="SFV87262.1"/>
    </source>
</evidence>
<proteinExistence type="predicted"/>
<dbReference type="AlphaFoldDB" id="A0A1W1DZV2"/>
<gene>
    <name evidence="1" type="ORF">MNB_SUP05-SYMBIONT-4-1079</name>
</gene>
<dbReference type="EMBL" id="FPHY01000175">
    <property type="protein sequence ID" value="SFV87262.1"/>
    <property type="molecule type" value="Genomic_DNA"/>
</dbReference>
<protein>
    <submittedName>
        <fullName evidence="1">Uncharacterized protein</fullName>
    </submittedName>
</protein>
<organism evidence="1">
    <name type="scientific">hydrothermal vent metagenome</name>
    <dbReference type="NCBI Taxonomy" id="652676"/>
    <lineage>
        <taxon>unclassified sequences</taxon>
        <taxon>metagenomes</taxon>
        <taxon>ecological metagenomes</taxon>
    </lineage>
</organism>
<name>A0A1W1DZV2_9ZZZZ</name>
<accession>A0A1W1DZV2</accession>